<keyword evidence="1" id="KW-0560">Oxidoreductase</keyword>
<evidence type="ECO:0000313" key="3">
    <source>
        <dbReference type="EMBL" id="RSM84587.1"/>
    </source>
</evidence>
<proteinExistence type="predicted"/>
<dbReference type="PANTHER" id="PTHR43364">
    <property type="entry name" value="NADH-SPECIFIC METHYLGLYOXAL REDUCTASE-RELATED"/>
    <property type="match status" value="1"/>
</dbReference>
<comment type="caution">
    <text evidence="3">The sequence shown here is derived from an EMBL/GenBank/DDBJ whole genome shotgun (WGS) entry which is preliminary data.</text>
</comment>
<protein>
    <submittedName>
        <fullName evidence="3">Aldo/keto reductase</fullName>
    </submittedName>
</protein>
<dbReference type="InterPro" id="IPR036812">
    <property type="entry name" value="NAD(P)_OxRdtase_dom_sf"/>
</dbReference>
<name>A0A428Z965_KIBAR</name>
<dbReference type="EMBL" id="QHKI01000016">
    <property type="protein sequence ID" value="RSM84587.1"/>
    <property type="molecule type" value="Genomic_DNA"/>
</dbReference>
<feature type="domain" description="NADP-dependent oxidoreductase" evidence="2">
    <location>
        <begin position="15"/>
        <end position="317"/>
    </location>
</feature>
<dbReference type="RefSeq" id="WP_037259654.1">
    <property type="nucleotide sequence ID" value="NZ_QHKI01000016.1"/>
</dbReference>
<accession>A0A428Z965</accession>
<dbReference type="AlphaFoldDB" id="A0A428Z965"/>
<dbReference type="Proteomes" id="UP000287547">
    <property type="component" value="Unassembled WGS sequence"/>
</dbReference>
<gene>
    <name evidence="3" type="ORF">DMH04_20995</name>
</gene>
<dbReference type="InterPro" id="IPR050523">
    <property type="entry name" value="AKR_Detox_Biosynth"/>
</dbReference>
<dbReference type="Pfam" id="PF00248">
    <property type="entry name" value="Aldo_ket_red"/>
    <property type="match status" value="1"/>
</dbReference>
<evidence type="ECO:0000313" key="4">
    <source>
        <dbReference type="Proteomes" id="UP000287547"/>
    </source>
</evidence>
<reference evidence="3 4" key="1">
    <citation type="submission" date="2018-05" db="EMBL/GenBank/DDBJ databases">
        <title>Evolution of GPA BGCs.</title>
        <authorList>
            <person name="Waglechner N."/>
            <person name="Wright G.D."/>
        </authorList>
    </citation>
    <scope>NUCLEOTIDE SEQUENCE [LARGE SCALE GENOMIC DNA]</scope>
    <source>
        <strain evidence="3 4">A82846</strain>
    </source>
</reference>
<dbReference type="SUPFAM" id="SSF51430">
    <property type="entry name" value="NAD(P)-linked oxidoreductase"/>
    <property type="match status" value="1"/>
</dbReference>
<dbReference type="GO" id="GO:0005829">
    <property type="term" value="C:cytosol"/>
    <property type="evidence" value="ECO:0007669"/>
    <property type="project" value="TreeGrafter"/>
</dbReference>
<organism evidence="3 4">
    <name type="scientific">Kibdelosporangium aridum</name>
    <dbReference type="NCBI Taxonomy" id="2030"/>
    <lineage>
        <taxon>Bacteria</taxon>
        <taxon>Bacillati</taxon>
        <taxon>Actinomycetota</taxon>
        <taxon>Actinomycetes</taxon>
        <taxon>Pseudonocardiales</taxon>
        <taxon>Pseudonocardiaceae</taxon>
        <taxon>Kibdelosporangium</taxon>
    </lineage>
</organism>
<dbReference type="Gene3D" id="3.20.20.100">
    <property type="entry name" value="NADP-dependent oxidoreductase domain"/>
    <property type="match status" value="1"/>
</dbReference>
<evidence type="ECO:0000256" key="1">
    <source>
        <dbReference type="ARBA" id="ARBA00023002"/>
    </source>
</evidence>
<sequence>MKRVQLGDHTVSQVSLGCMLMGTLTDEPTSARILDAFIDAGGDFLDTADCYAWWTGPQARGGESEAALGELLKGKRDKVFLATKVSAAITDLDAARKAPSAEPYYEGASAEVIRRGIDGSLRRLQTDHVDLYYIHVDDMATPLEETLQALDDVVRAGKVRYIGWSNVWTWRLEQIRALCRENGWTLPIVVQQQYSYLPPRTGARNVAGPDMIAWLQRNPDVTLAAYSPILSGVYEGRTDKARIYQQYEGPETEARLAAVAKVAQELGVTSSQVVLAWLQQSSKQVVPIIGPRTWEHYESYAPAFELELSPDHMAVLDQ</sequence>
<dbReference type="PANTHER" id="PTHR43364:SF4">
    <property type="entry name" value="NAD(P)-LINKED OXIDOREDUCTASE SUPERFAMILY PROTEIN"/>
    <property type="match status" value="1"/>
</dbReference>
<dbReference type="InterPro" id="IPR023210">
    <property type="entry name" value="NADP_OxRdtase_dom"/>
</dbReference>
<dbReference type="GO" id="GO:0016491">
    <property type="term" value="F:oxidoreductase activity"/>
    <property type="evidence" value="ECO:0007669"/>
    <property type="project" value="UniProtKB-KW"/>
</dbReference>
<dbReference type="OrthoDB" id="9768793at2"/>
<evidence type="ECO:0000259" key="2">
    <source>
        <dbReference type="Pfam" id="PF00248"/>
    </source>
</evidence>